<feature type="transmembrane region" description="Helical" evidence="1">
    <location>
        <begin position="90"/>
        <end position="113"/>
    </location>
</feature>
<name>G7H145_9ACTN</name>
<dbReference type="Proteomes" id="UP000035088">
    <property type="component" value="Unassembled WGS sequence"/>
</dbReference>
<organism evidence="2 3">
    <name type="scientific">Gordonia araii NBRC 100433</name>
    <dbReference type="NCBI Taxonomy" id="1073574"/>
    <lineage>
        <taxon>Bacteria</taxon>
        <taxon>Bacillati</taxon>
        <taxon>Actinomycetota</taxon>
        <taxon>Actinomycetes</taxon>
        <taxon>Mycobacteriales</taxon>
        <taxon>Gordoniaceae</taxon>
        <taxon>Gordonia</taxon>
    </lineage>
</organism>
<evidence type="ECO:0000313" key="2">
    <source>
        <dbReference type="EMBL" id="GAB09606.1"/>
    </source>
</evidence>
<dbReference type="AlphaFoldDB" id="G7H145"/>
<dbReference type="STRING" id="1073574.GOARA_043_00810"/>
<keyword evidence="1" id="KW-1133">Transmembrane helix</keyword>
<evidence type="ECO:0008006" key="4">
    <source>
        <dbReference type="Google" id="ProtNLM"/>
    </source>
</evidence>
<protein>
    <recommendedName>
        <fullName evidence="4">DoxX family protein</fullName>
    </recommendedName>
</protein>
<sequence length="122" mass="13671">MLWVFGVYCAVLGAWQIISPGSFFELVGPFGGRNDHYIRDAATFELANAVLLLGALRWHSWRTAALVFTAARFGMHTLNHLWDIGQADPYWVGVVDFVFLAISTAWLVVALLITRSDRQQTS</sequence>
<comment type="caution">
    <text evidence="2">The sequence shown here is derived from an EMBL/GenBank/DDBJ whole genome shotgun (WGS) entry which is preliminary data.</text>
</comment>
<evidence type="ECO:0000313" key="3">
    <source>
        <dbReference type="Proteomes" id="UP000035088"/>
    </source>
</evidence>
<keyword evidence="1" id="KW-0812">Transmembrane</keyword>
<keyword evidence="3" id="KW-1185">Reference proteome</keyword>
<evidence type="ECO:0000256" key="1">
    <source>
        <dbReference type="SAM" id="Phobius"/>
    </source>
</evidence>
<reference evidence="2 3" key="1">
    <citation type="submission" date="2011-11" db="EMBL/GenBank/DDBJ databases">
        <title>Whole genome shotgun sequence of Gordonia araii NBRC 100433.</title>
        <authorList>
            <person name="Yoshida Y."/>
            <person name="Hosoyama A."/>
            <person name="Tsuchikane K."/>
            <person name="Katsumata H."/>
            <person name="Yamazaki S."/>
            <person name="Fujita N."/>
        </authorList>
    </citation>
    <scope>NUCLEOTIDE SEQUENCE [LARGE SCALE GENOMIC DNA]</scope>
    <source>
        <strain evidence="2 3">NBRC 100433</strain>
    </source>
</reference>
<gene>
    <name evidence="2" type="ORF">GOARA_043_00810</name>
</gene>
<accession>G7H145</accession>
<dbReference type="EMBL" id="BAEE01000043">
    <property type="protein sequence ID" value="GAB09606.1"/>
    <property type="molecule type" value="Genomic_DNA"/>
</dbReference>
<keyword evidence="1" id="KW-0472">Membrane</keyword>
<proteinExistence type="predicted"/>